<gene>
    <name evidence="1" type="ORF">QP116_06320</name>
</gene>
<evidence type="ECO:0000313" key="2">
    <source>
        <dbReference type="Proteomes" id="UP001240483"/>
    </source>
</evidence>
<dbReference type="RefSeq" id="WP_285333216.1">
    <property type="nucleotide sequence ID" value="NZ_JASODW010000006.1"/>
</dbReference>
<evidence type="ECO:0000313" key="1">
    <source>
        <dbReference type="EMBL" id="MDK6275351.1"/>
    </source>
</evidence>
<dbReference type="EMBL" id="JASODW010000006">
    <property type="protein sequence ID" value="MDK6275351.1"/>
    <property type="molecule type" value="Genomic_DNA"/>
</dbReference>
<proteinExistence type="predicted"/>
<organism evidence="1 2">
    <name type="scientific">Pseudoglutamicibacter cumminsii</name>
    <dbReference type="NCBI Taxonomy" id="156979"/>
    <lineage>
        <taxon>Bacteria</taxon>
        <taxon>Bacillati</taxon>
        <taxon>Actinomycetota</taxon>
        <taxon>Actinomycetes</taxon>
        <taxon>Micrococcales</taxon>
        <taxon>Micrococcaceae</taxon>
        <taxon>Pseudoglutamicibacter</taxon>
    </lineage>
</organism>
<sequence length="264" mass="27222">MKKNEDLDTELQRRGDARDALIWLGAGGDAAGAGAGADGEFTRSAATTIDGLETGVRILTATRLRQAQLQIARPDARVTLCVPDPGENELDALKRAGGEQGVQWAVMSLHDAVEAGLGRLVAEAIDVGVLMPAPLQAAPAGWSIESARERERDNQLTTDDVLLACEAAVAEYLKGTEHLEGHVKAPVGCLATGTEVPASGAAGAARAGRAVRVAVNALVTNGARTLRQRAAGRIEIQGVGSLTQAQEMGRRAAQALLDAGAAGL</sequence>
<protein>
    <submittedName>
        <fullName evidence="1">Uncharacterized protein</fullName>
    </submittedName>
</protein>
<reference evidence="1" key="1">
    <citation type="submission" date="2023-05" db="EMBL/GenBank/DDBJ databases">
        <title>Cataloging the Phylogenetic Diversity of Human Bladder Bacteria.</title>
        <authorList>
            <person name="Du J."/>
        </authorList>
    </citation>
    <scope>NUCLEOTIDE SEQUENCE</scope>
    <source>
        <strain evidence="1">UMB9978</strain>
    </source>
</reference>
<accession>A0AAP4FDM8</accession>
<comment type="caution">
    <text evidence="1">The sequence shown here is derived from an EMBL/GenBank/DDBJ whole genome shotgun (WGS) entry which is preliminary data.</text>
</comment>
<name>A0AAP4FDM8_9MICC</name>
<dbReference type="AlphaFoldDB" id="A0AAP4FDM8"/>
<dbReference type="Proteomes" id="UP001240483">
    <property type="component" value="Unassembled WGS sequence"/>
</dbReference>